<reference evidence="1 2" key="1">
    <citation type="submission" date="2017-01" db="EMBL/GenBank/DDBJ databases">
        <title>Comparative Genomics of 38 Pectobacterium strains comprising three species revealed the characteristics of Pectobacterium carotovorum.</title>
        <authorList>
            <person name="Xie H."/>
            <person name="Ma Y."/>
            <person name="Li X."/>
        </authorList>
    </citation>
    <scope>NUCLEOTIDE SEQUENCE [LARGE SCALE GENOMIC DNA]</scope>
    <source>
        <strain evidence="1 2">Q142</strain>
    </source>
</reference>
<evidence type="ECO:0000313" key="2">
    <source>
        <dbReference type="Proteomes" id="UP000237274"/>
    </source>
</evidence>
<dbReference type="SUPFAM" id="SSF53756">
    <property type="entry name" value="UDP-Glycosyltransferase/glycogen phosphorylase"/>
    <property type="match status" value="1"/>
</dbReference>
<protein>
    <recommendedName>
        <fullName evidence="3">Glycosyltransferase</fullName>
    </recommendedName>
</protein>
<dbReference type="AlphaFoldDB" id="A0ABD6VPE9"/>
<dbReference type="EMBL" id="MTAO01000010">
    <property type="protein sequence ID" value="POE25638.1"/>
    <property type="molecule type" value="Genomic_DNA"/>
</dbReference>
<proteinExistence type="predicted"/>
<dbReference type="Proteomes" id="UP000237274">
    <property type="component" value="Unassembled WGS sequence"/>
</dbReference>
<sequence>MSLEKHSFVKKMVDHILSEDSLVKSLRDAESLGKLLWENNIGIYSLARLERDLSSKYPSEIISKIFEINNQPNKEELFIISEPYLTGGHTRLMERLSSFIEYTPDLVISRKSSDTSLDRMKLFFNEVFLYTEENIKNDIDRIFEIAKKIYCYQKIILNIHPDDIHVVIACSIVKKIRKDIKIFFVNHADHLFSYGVSVSDVWFEISSFGKRIDALRELSSCKSFLGIPLDSRLLNDDFIYSSDTIKDGDVFFTSGSSYKFNGTNGISFKSIISYVMSTYPNSEIHVVGCDIIKNHWWVIEKLKFKNRLKLISKIPYDEYLSITNKSTVYIDSHPIPGGTAFIEQFFSNKKCVGLTSPIQGYSPIELLKSKDLADSFNPVNLHEKINKIVPMIKDVHSLESVKRRFIDAVYNDIYTENLCEHYMDWSGDVHFLEKDRIMKIPSSIKGFSYIRALALINIGAKATIINFMMKVERKFVNFFLKRIIKNHIYTRYH</sequence>
<evidence type="ECO:0000313" key="1">
    <source>
        <dbReference type="EMBL" id="POE25638.1"/>
    </source>
</evidence>
<dbReference type="RefSeq" id="WP_103162617.1">
    <property type="nucleotide sequence ID" value="NZ_MTAH01000008.1"/>
</dbReference>
<evidence type="ECO:0008006" key="3">
    <source>
        <dbReference type="Google" id="ProtNLM"/>
    </source>
</evidence>
<accession>A0ABD6VPE9</accession>
<organism evidence="1 2">
    <name type="scientific">Pectobacterium odoriferum</name>
    <dbReference type="NCBI Taxonomy" id="78398"/>
    <lineage>
        <taxon>Bacteria</taxon>
        <taxon>Pseudomonadati</taxon>
        <taxon>Pseudomonadota</taxon>
        <taxon>Gammaproteobacteria</taxon>
        <taxon>Enterobacterales</taxon>
        <taxon>Pectobacteriaceae</taxon>
        <taxon>Pectobacterium</taxon>
    </lineage>
</organism>
<name>A0ABD6VPE9_9GAMM</name>
<gene>
    <name evidence="1" type="ORF">BV926_14840</name>
</gene>
<comment type="caution">
    <text evidence="1">The sequence shown here is derived from an EMBL/GenBank/DDBJ whole genome shotgun (WGS) entry which is preliminary data.</text>
</comment>